<dbReference type="EMBL" id="CYZU01000008">
    <property type="protein sequence ID" value="CUO06110.1"/>
    <property type="molecule type" value="Genomic_DNA"/>
</dbReference>
<dbReference type="AlphaFoldDB" id="A0A174C2J6"/>
<dbReference type="OrthoDB" id="2044319at2"/>
<gene>
    <name evidence="1" type="ORF">ERS852491_01172</name>
</gene>
<evidence type="ECO:0000313" key="2">
    <source>
        <dbReference type="Proteomes" id="UP000095544"/>
    </source>
</evidence>
<name>A0A174C2J6_9FIRM</name>
<dbReference type="Proteomes" id="UP000095544">
    <property type="component" value="Unassembled WGS sequence"/>
</dbReference>
<proteinExistence type="predicted"/>
<protein>
    <submittedName>
        <fullName evidence="1">Uncharacterized protein</fullName>
    </submittedName>
</protein>
<sequence length="75" mass="8902">MEKSKNQKNKVRFVVVREFSGEKSMREAFEQLIERQTCEHFEEWRQQREMAEKAAQKRLIRGQGHGTIMVSCPCS</sequence>
<reference evidence="1 2" key="1">
    <citation type="submission" date="2015-09" db="EMBL/GenBank/DDBJ databases">
        <authorList>
            <consortium name="Pathogen Informatics"/>
        </authorList>
    </citation>
    <scope>NUCLEOTIDE SEQUENCE [LARGE SCALE GENOMIC DNA]</scope>
    <source>
        <strain evidence="1 2">2789STDY5834876</strain>
    </source>
</reference>
<dbReference type="RefSeq" id="WP_055151902.1">
    <property type="nucleotide sequence ID" value="NZ_CYZU01000008.1"/>
</dbReference>
<organism evidence="1 2">
    <name type="scientific">Faecalicatena contorta</name>
    <dbReference type="NCBI Taxonomy" id="39482"/>
    <lineage>
        <taxon>Bacteria</taxon>
        <taxon>Bacillati</taxon>
        <taxon>Bacillota</taxon>
        <taxon>Clostridia</taxon>
        <taxon>Lachnospirales</taxon>
        <taxon>Lachnospiraceae</taxon>
        <taxon>Faecalicatena</taxon>
    </lineage>
</organism>
<evidence type="ECO:0000313" key="1">
    <source>
        <dbReference type="EMBL" id="CUO06110.1"/>
    </source>
</evidence>
<dbReference type="STRING" id="39482.ERS852491_01172"/>
<accession>A0A174C2J6</accession>